<keyword evidence="1 4" id="KW-0663">Pyridoxal phosphate</keyword>
<dbReference type="GO" id="GO:0030170">
    <property type="term" value="F:pyridoxal phosphate binding"/>
    <property type="evidence" value="ECO:0007669"/>
    <property type="project" value="TreeGrafter"/>
</dbReference>
<proteinExistence type="inferred from homology"/>
<dbReference type="Gene3D" id="3.90.1150.10">
    <property type="entry name" value="Aspartate Aminotransferase, domain 1"/>
    <property type="match status" value="1"/>
</dbReference>
<accession>A0A7X4VWZ4</accession>
<keyword evidence="6" id="KW-0032">Aminotransferase</keyword>
<evidence type="ECO:0000256" key="5">
    <source>
        <dbReference type="RuleBase" id="RU004508"/>
    </source>
</evidence>
<comment type="similarity">
    <text evidence="2 5">Belongs to the DegT/DnrJ/EryC1 family.</text>
</comment>
<keyword evidence="7" id="KW-1185">Reference proteome</keyword>
<dbReference type="SUPFAM" id="SSF53383">
    <property type="entry name" value="PLP-dependent transferases"/>
    <property type="match status" value="1"/>
</dbReference>
<protein>
    <submittedName>
        <fullName evidence="6">Aminotransferase class I/II-fold pyridoxal phosphate-dependent enzyme</fullName>
    </submittedName>
</protein>
<evidence type="ECO:0000256" key="3">
    <source>
        <dbReference type="PIRSR" id="PIRSR000390-1"/>
    </source>
</evidence>
<dbReference type="Proteomes" id="UP000448235">
    <property type="component" value="Unassembled WGS sequence"/>
</dbReference>
<evidence type="ECO:0000313" key="7">
    <source>
        <dbReference type="Proteomes" id="UP000448235"/>
    </source>
</evidence>
<dbReference type="GO" id="GO:0000271">
    <property type="term" value="P:polysaccharide biosynthetic process"/>
    <property type="evidence" value="ECO:0007669"/>
    <property type="project" value="TreeGrafter"/>
</dbReference>
<dbReference type="PANTHER" id="PTHR30244:SF36">
    <property type="entry name" value="3-OXO-GLUCOSE-6-PHOSPHATE:GLUTAMATE AMINOTRANSFERASE"/>
    <property type="match status" value="1"/>
</dbReference>
<dbReference type="CDD" id="cd00616">
    <property type="entry name" value="AHBA_syn"/>
    <property type="match status" value="1"/>
</dbReference>
<feature type="modified residue" description="N6-(pyridoxal phosphate)lysine" evidence="4">
    <location>
        <position position="185"/>
    </location>
</feature>
<dbReference type="AlphaFoldDB" id="A0A7X4VWZ4"/>
<evidence type="ECO:0000256" key="4">
    <source>
        <dbReference type="PIRSR" id="PIRSR000390-2"/>
    </source>
</evidence>
<dbReference type="EMBL" id="WUTS01000001">
    <property type="protein sequence ID" value="NAW11570.1"/>
    <property type="molecule type" value="Genomic_DNA"/>
</dbReference>
<dbReference type="InterPro" id="IPR015424">
    <property type="entry name" value="PyrdxlP-dep_Trfase"/>
</dbReference>
<dbReference type="InterPro" id="IPR015421">
    <property type="entry name" value="PyrdxlP-dep_Trfase_major"/>
</dbReference>
<dbReference type="Gene3D" id="3.40.640.10">
    <property type="entry name" value="Type I PLP-dependent aspartate aminotransferase-like (Major domain)"/>
    <property type="match status" value="1"/>
</dbReference>
<dbReference type="RefSeq" id="WP_161422340.1">
    <property type="nucleotide sequence ID" value="NZ_JARWMY010000014.1"/>
</dbReference>
<name>A0A7X4VWZ4_9GAMM</name>
<comment type="caution">
    <text evidence="6">The sequence shown here is derived from an EMBL/GenBank/DDBJ whole genome shotgun (WGS) entry which is preliminary data.</text>
</comment>
<evidence type="ECO:0000313" key="6">
    <source>
        <dbReference type="EMBL" id="NAW11570.1"/>
    </source>
</evidence>
<evidence type="ECO:0000256" key="2">
    <source>
        <dbReference type="ARBA" id="ARBA00037999"/>
    </source>
</evidence>
<dbReference type="PANTHER" id="PTHR30244">
    <property type="entry name" value="TRANSAMINASE"/>
    <property type="match status" value="1"/>
</dbReference>
<dbReference type="GO" id="GO:0008483">
    <property type="term" value="F:transaminase activity"/>
    <property type="evidence" value="ECO:0007669"/>
    <property type="project" value="UniProtKB-KW"/>
</dbReference>
<dbReference type="InterPro" id="IPR000653">
    <property type="entry name" value="DegT/StrS_aminotransferase"/>
</dbReference>
<dbReference type="InterPro" id="IPR015422">
    <property type="entry name" value="PyrdxlP-dep_Trfase_small"/>
</dbReference>
<keyword evidence="6" id="KW-0808">Transferase</keyword>
<dbReference type="Pfam" id="PF01041">
    <property type="entry name" value="DegT_DnrJ_EryC1"/>
    <property type="match status" value="1"/>
</dbReference>
<reference evidence="6 7" key="1">
    <citation type="submission" date="2019-12" db="EMBL/GenBank/DDBJ databases">
        <title>Draft genome sequencing of Halomonas icarensis D1-1.</title>
        <authorList>
            <person name="Pandiyan K."/>
            <person name="Kushwaha P."/>
            <person name="Gowdham M."/>
            <person name="Chakdar H."/>
            <person name="Singh A."/>
            <person name="Kumar M."/>
            <person name="Saxena A.K."/>
        </authorList>
    </citation>
    <scope>NUCLEOTIDE SEQUENCE [LARGE SCALE GENOMIC DNA]</scope>
    <source>
        <strain evidence="6 7">D1-1</strain>
    </source>
</reference>
<dbReference type="PIRSF" id="PIRSF000390">
    <property type="entry name" value="PLP_StrS"/>
    <property type="match status" value="1"/>
</dbReference>
<sequence>MIPFLNLQAAYLELKQPIDEAISRVLSSGWYVLGPEVEAFEAEFADYCGVRHCVGVANGLDALTLALRALEVGPGDEVIVPSNTYIATWLAVSAVGASPVPVEPDPATHNIDPTRIEAAITSRTKVLLPVHLYGQPADLDPILGLATRHGLRVVEDAAQAHGARYKGRKIGGHGDIVCWSFYPGKNLGAMGDAGAITTQNFELAERVAMLRNYGSREKYVNEVQGVNSRLDPLQAAVLRVKLQVLDEWTERRRAIAGVYSEALVGTKLILPHVPEWADPAWHLYVVRSQRRDALQAALKEAGVGTLIHYPIPPHRQGAYAAAGFTADAFPLASRFADEVLSLPIGPHLSATSIEPILRDLI</sequence>
<evidence type="ECO:0000256" key="1">
    <source>
        <dbReference type="ARBA" id="ARBA00022898"/>
    </source>
</evidence>
<feature type="active site" description="Proton acceptor" evidence="3">
    <location>
        <position position="185"/>
    </location>
</feature>
<dbReference type="FunFam" id="3.40.640.10:FF:000089">
    <property type="entry name" value="Aminotransferase, DegT/DnrJ/EryC1/StrS family"/>
    <property type="match status" value="1"/>
</dbReference>
<gene>
    <name evidence="6" type="ORF">GRB80_01780</name>
</gene>
<organism evidence="6 7">
    <name type="scientific">Halomonas icarae</name>
    <dbReference type="NCBI Taxonomy" id="2691040"/>
    <lineage>
        <taxon>Bacteria</taxon>
        <taxon>Pseudomonadati</taxon>
        <taxon>Pseudomonadota</taxon>
        <taxon>Gammaproteobacteria</taxon>
        <taxon>Oceanospirillales</taxon>
        <taxon>Halomonadaceae</taxon>
        <taxon>Halomonas</taxon>
    </lineage>
</organism>